<protein>
    <submittedName>
        <fullName evidence="3">Tetratricopeptide repeat protein</fullName>
    </submittedName>
</protein>
<keyword evidence="1" id="KW-0802">TPR repeat</keyword>
<dbReference type="PROSITE" id="PS50005">
    <property type="entry name" value="TPR"/>
    <property type="match status" value="2"/>
</dbReference>
<feature type="repeat" description="TPR" evidence="1">
    <location>
        <begin position="166"/>
        <end position="199"/>
    </location>
</feature>
<name>A0ABT2A9Q8_9BURK</name>
<dbReference type="Pfam" id="PF13432">
    <property type="entry name" value="TPR_16"/>
    <property type="match status" value="1"/>
</dbReference>
<accession>A0ABT2A9Q8</accession>
<organism evidence="3 4">
    <name type="scientific">Massilia norwichensis</name>
    <dbReference type="NCBI Taxonomy" id="1442366"/>
    <lineage>
        <taxon>Bacteria</taxon>
        <taxon>Pseudomonadati</taxon>
        <taxon>Pseudomonadota</taxon>
        <taxon>Betaproteobacteria</taxon>
        <taxon>Burkholderiales</taxon>
        <taxon>Oxalobacteraceae</taxon>
        <taxon>Telluria group</taxon>
        <taxon>Massilia</taxon>
    </lineage>
</organism>
<gene>
    <name evidence="3" type="ORF">NX782_17265</name>
</gene>
<sequence>MLRPLIAAIALALALPLAHADTDPACSGACASLVAEGRALTVQGKLADALAKYQAAAAAAPKASAPLSAAAHMYLVALDPAKPEQAAALRKQAEGLARGALKLKPDDPLAQEVLRMLLDATPSPLHQPNQAAAAAQNEAELRFSRHDYAGALAQYQQVMRLDPQYSTAWVGAGDCWYMQREWAKAEALFRRATEIEARNGQAWRFLSDALVEQGKLAEGEAALLSGIAADPAQLPSWNKLAGLRSRTGHPLTPLALRRGVSVGIGADGKATISIDGDLQKTSETPDNAMRLALAMAEAKARTAKDAPKPSPFEVELQAWQLALQVAAEANAASGKQLSDPALLKMQAMQRDGQLEPAIFVLLYKEAYRPDYERWLAAHPDGVRAFVDRYALRP</sequence>
<proteinExistence type="predicted"/>
<dbReference type="InterPro" id="IPR011990">
    <property type="entry name" value="TPR-like_helical_dom_sf"/>
</dbReference>
<feature type="signal peptide" evidence="2">
    <location>
        <begin position="1"/>
        <end position="20"/>
    </location>
</feature>
<comment type="caution">
    <text evidence="3">The sequence shown here is derived from an EMBL/GenBank/DDBJ whole genome shotgun (WGS) entry which is preliminary data.</text>
</comment>
<dbReference type="SUPFAM" id="SSF48452">
    <property type="entry name" value="TPR-like"/>
    <property type="match status" value="1"/>
</dbReference>
<dbReference type="Gene3D" id="1.25.40.10">
    <property type="entry name" value="Tetratricopeptide repeat domain"/>
    <property type="match status" value="1"/>
</dbReference>
<keyword evidence="4" id="KW-1185">Reference proteome</keyword>
<evidence type="ECO:0000256" key="1">
    <source>
        <dbReference type="PROSITE-ProRule" id="PRU00339"/>
    </source>
</evidence>
<dbReference type="Proteomes" id="UP001205560">
    <property type="component" value="Unassembled WGS sequence"/>
</dbReference>
<dbReference type="InterPro" id="IPR019734">
    <property type="entry name" value="TPR_rpt"/>
</dbReference>
<evidence type="ECO:0000256" key="2">
    <source>
        <dbReference type="SAM" id="SignalP"/>
    </source>
</evidence>
<reference evidence="3 4" key="1">
    <citation type="submission" date="2022-08" db="EMBL/GenBank/DDBJ databases">
        <title>Reclassification of Massilia species as members of the genera Telluria, Duganella, Pseudoduganella, Mokoshia gen. nov. and Zemynaea gen. nov. using orthogonal and non-orthogonal genome-based approaches.</title>
        <authorList>
            <person name="Bowman J.P."/>
        </authorList>
    </citation>
    <scope>NUCLEOTIDE SEQUENCE [LARGE SCALE GENOMIC DNA]</scope>
    <source>
        <strain evidence="3 4">LMG 28164</strain>
    </source>
</reference>
<evidence type="ECO:0000313" key="4">
    <source>
        <dbReference type="Proteomes" id="UP001205560"/>
    </source>
</evidence>
<dbReference type="RefSeq" id="WP_258846713.1">
    <property type="nucleotide sequence ID" value="NZ_JANUGX010000021.1"/>
</dbReference>
<evidence type="ECO:0000313" key="3">
    <source>
        <dbReference type="EMBL" id="MCS0590941.1"/>
    </source>
</evidence>
<dbReference type="EMBL" id="JANUGX010000021">
    <property type="protein sequence ID" value="MCS0590941.1"/>
    <property type="molecule type" value="Genomic_DNA"/>
</dbReference>
<feature type="repeat" description="TPR" evidence="1">
    <location>
        <begin position="132"/>
        <end position="165"/>
    </location>
</feature>
<feature type="chain" id="PRO_5047056615" evidence="2">
    <location>
        <begin position="21"/>
        <end position="393"/>
    </location>
</feature>
<dbReference type="SMART" id="SM00028">
    <property type="entry name" value="TPR"/>
    <property type="match status" value="4"/>
</dbReference>
<keyword evidence="2" id="KW-0732">Signal</keyword>